<evidence type="ECO:0000256" key="1">
    <source>
        <dbReference type="SAM" id="MobiDB-lite"/>
    </source>
</evidence>
<comment type="caution">
    <text evidence="2">The sequence shown here is derived from an EMBL/GenBank/DDBJ whole genome shotgun (WGS) entry which is preliminary data.</text>
</comment>
<gene>
    <name evidence="2" type="ORF">EUX98_g1501</name>
</gene>
<dbReference type="AlphaFoldDB" id="A0A4S4N1A5"/>
<organism evidence="2 3">
    <name type="scientific">Antrodiella citrinella</name>
    <dbReference type="NCBI Taxonomy" id="2447956"/>
    <lineage>
        <taxon>Eukaryota</taxon>
        <taxon>Fungi</taxon>
        <taxon>Dikarya</taxon>
        <taxon>Basidiomycota</taxon>
        <taxon>Agaricomycotina</taxon>
        <taxon>Agaricomycetes</taxon>
        <taxon>Polyporales</taxon>
        <taxon>Steccherinaceae</taxon>
        <taxon>Antrodiella</taxon>
    </lineage>
</organism>
<dbReference type="Proteomes" id="UP000308730">
    <property type="component" value="Unassembled WGS sequence"/>
</dbReference>
<evidence type="ECO:0000313" key="3">
    <source>
        <dbReference type="Proteomes" id="UP000308730"/>
    </source>
</evidence>
<feature type="compositionally biased region" description="Basic and acidic residues" evidence="1">
    <location>
        <begin position="40"/>
        <end position="49"/>
    </location>
</feature>
<dbReference type="EMBL" id="SGPM01000017">
    <property type="protein sequence ID" value="THH32684.1"/>
    <property type="molecule type" value="Genomic_DNA"/>
</dbReference>
<proteinExistence type="predicted"/>
<sequence length="188" mass="21382">MVNISGPMSADVYSHQQRAVIPQQKLDAHWQPRSASALDNHTRPSEDSQRSWIDYGDYGDEEEDVILDYRRPSSDEQDLSQEGSESIYHDEDPNIYSTYAHDQNQDVEDVDVRSTQFFDAEDSDGEGSTEKANRYSVWSAKSRMSILDGERSGDVRQKFVQRVEAMYGKSTIPPVPKLPSPKSRPGMF</sequence>
<evidence type="ECO:0000313" key="2">
    <source>
        <dbReference type="EMBL" id="THH32684.1"/>
    </source>
</evidence>
<reference evidence="2 3" key="1">
    <citation type="submission" date="2019-02" db="EMBL/GenBank/DDBJ databases">
        <title>Genome sequencing of the rare red list fungi Antrodiella citrinella (Flaviporus citrinellus).</title>
        <authorList>
            <person name="Buettner E."/>
            <person name="Kellner H."/>
        </authorList>
    </citation>
    <scope>NUCLEOTIDE SEQUENCE [LARGE SCALE GENOMIC DNA]</scope>
    <source>
        <strain evidence="2 3">DSM 108506</strain>
    </source>
</reference>
<keyword evidence="3" id="KW-1185">Reference proteome</keyword>
<dbReference type="OrthoDB" id="2690066at2759"/>
<protein>
    <submittedName>
        <fullName evidence="2">Uncharacterized protein</fullName>
    </submittedName>
</protein>
<accession>A0A4S4N1A5</accession>
<name>A0A4S4N1A5_9APHY</name>
<feature type="region of interest" description="Disordered" evidence="1">
    <location>
        <begin position="1"/>
        <end position="108"/>
    </location>
</feature>
<feature type="compositionally biased region" description="Acidic residues" evidence="1">
    <location>
        <begin position="57"/>
        <end position="66"/>
    </location>
</feature>